<dbReference type="Gene3D" id="1.10.357.10">
    <property type="entry name" value="Tetracycline Repressor, domain 2"/>
    <property type="match status" value="1"/>
</dbReference>
<evidence type="ECO:0000256" key="2">
    <source>
        <dbReference type="PROSITE-ProRule" id="PRU00335"/>
    </source>
</evidence>
<evidence type="ECO:0000313" key="5">
    <source>
        <dbReference type="Proteomes" id="UP000705867"/>
    </source>
</evidence>
<dbReference type="GO" id="GO:0000976">
    <property type="term" value="F:transcription cis-regulatory region binding"/>
    <property type="evidence" value="ECO:0007669"/>
    <property type="project" value="TreeGrafter"/>
</dbReference>
<reference evidence="4" key="2">
    <citation type="submission" date="2021-08" db="EMBL/GenBank/DDBJ databases">
        <authorList>
            <person name="Dalcin Martins P."/>
        </authorList>
    </citation>
    <scope>NUCLEOTIDE SEQUENCE</scope>
    <source>
        <strain evidence="4">MAG_39</strain>
    </source>
</reference>
<dbReference type="Gene3D" id="1.10.10.60">
    <property type="entry name" value="Homeodomain-like"/>
    <property type="match status" value="1"/>
</dbReference>
<dbReference type="Pfam" id="PF00440">
    <property type="entry name" value="TetR_N"/>
    <property type="match status" value="1"/>
</dbReference>
<keyword evidence="1 2" id="KW-0238">DNA-binding</keyword>
<dbReference type="EMBL" id="JAIOIV010000157">
    <property type="protein sequence ID" value="MBZ0158492.1"/>
    <property type="molecule type" value="Genomic_DNA"/>
</dbReference>
<organism evidence="4 5">
    <name type="scientific">Candidatus Nitrobium versatile</name>
    <dbReference type="NCBI Taxonomy" id="2884831"/>
    <lineage>
        <taxon>Bacteria</taxon>
        <taxon>Pseudomonadati</taxon>
        <taxon>Nitrospirota</taxon>
        <taxon>Nitrospiria</taxon>
        <taxon>Nitrospirales</taxon>
        <taxon>Nitrospiraceae</taxon>
        <taxon>Candidatus Nitrobium</taxon>
    </lineage>
</organism>
<proteinExistence type="predicted"/>
<name>A0A953M3V6_9BACT</name>
<feature type="DNA-binding region" description="H-T-H motif" evidence="2">
    <location>
        <begin position="38"/>
        <end position="57"/>
    </location>
</feature>
<dbReference type="PANTHER" id="PTHR30055">
    <property type="entry name" value="HTH-TYPE TRANSCRIPTIONAL REGULATOR RUTR"/>
    <property type="match status" value="1"/>
</dbReference>
<dbReference type="InterPro" id="IPR050109">
    <property type="entry name" value="HTH-type_TetR-like_transc_reg"/>
</dbReference>
<dbReference type="GO" id="GO:0003700">
    <property type="term" value="F:DNA-binding transcription factor activity"/>
    <property type="evidence" value="ECO:0007669"/>
    <property type="project" value="TreeGrafter"/>
</dbReference>
<protein>
    <submittedName>
        <fullName evidence="4">TetR/AcrR family transcriptional regulator</fullName>
    </submittedName>
</protein>
<dbReference type="PANTHER" id="PTHR30055:SF223">
    <property type="entry name" value="HTH-TYPE TRANSCRIPTIONAL REGULATOR UIDR"/>
    <property type="match status" value="1"/>
</dbReference>
<evidence type="ECO:0000259" key="3">
    <source>
        <dbReference type="PROSITE" id="PS50977"/>
    </source>
</evidence>
<accession>A0A953M3V6</accession>
<dbReference type="Proteomes" id="UP000705867">
    <property type="component" value="Unassembled WGS sequence"/>
</dbReference>
<feature type="domain" description="HTH tetR-type" evidence="3">
    <location>
        <begin position="15"/>
        <end position="75"/>
    </location>
</feature>
<dbReference type="PRINTS" id="PR00455">
    <property type="entry name" value="HTHTETR"/>
</dbReference>
<comment type="caution">
    <text evidence="4">The sequence shown here is derived from an EMBL/GenBank/DDBJ whole genome shotgun (WGS) entry which is preliminary data.</text>
</comment>
<dbReference type="AlphaFoldDB" id="A0A953M3V6"/>
<dbReference type="PROSITE" id="PS50977">
    <property type="entry name" value="HTH_TETR_2"/>
    <property type="match status" value="1"/>
</dbReference>
<dbReference type="InterPro" id="IPR009057">
    <property type="entry name" value="Homeodomain-like_sf"/>
</dbReference>
<evidence type="ECO:0000256" key="1">
    <source>
        <dbReference type="ARBA" id="ARBA00023125"/>
    </source>
</evidence>
<dbReference type="PROSITE" id="PS01081">
    <property type="entry name" value="HTH_TETR_1"/>
    <property type="match status" value="1"/>
</dbReference>
<dbReference type="SUPFAM" id="SSF48498">
    <property type="entry name" value="Tetracyclin repressor-like, C-terminal domain"/>
    <property type="match status" value="1"/>
</dbReference>
<gene>
    <name evidence="4" type="ORF">K8I29_20035</name>
</gene>
<evidence type="ECO:0000313" key="4">
    <source>
        <dbReference type="EMBL" id="MBZ0158492.1"/>
    </source>
</evidence>
<reference evidence="4" key="1">
    <citation type="journal article" date="2021" name="bioRxiv">
        <title>Unraveling nitrogen, sulfur and carbon metabolic pathways and microbial community transcriptional responses to substrate deprivation and toxicity stresses in a bioreactor mimicking anoxic brackish coastal sediment conditions.</title>
        <authorList>
            <person name="Martins P.D."/>
            <person name="Echeveste M.J."/>
            <person name="Arshad A."/>
            <person name="Kurth J."/>
            <person name="Ouboter H."/>
            <person name="Jetten M.S.M."/>
            <person name="Welte C.U."/>
        </authorList>
    </citation>
    <scope>NUCLEOTIDE SEQUENCE</scope>
    <source>
        <strain evidence="4">MAG_39</strain>
    </source>
</reference>
<dbReference type="InterPro" id="IPR036271">
    <property type="entry name" value="Tet_transcr_reg_TetR-rel_C_sf"/>
</dbReference>
<dbReference type="InterPro" id="IPR023772">
    <property type="entry name" value="DNA-bd_HTH_TetR-type_CS"/>
</dbReference>
<dbReference type="InterPro" id="IPR001647">
    <property type="entry name" value="HTH_TetR"/>
</dbReference>
<dbReference type="SUPFAM" id="SSF46689">
    <property type="entry name" value="Homeodomain-like"/>
    <property type="match status" value="1"/>
</dbReference>
<sequence>MSKRKQERIDSPEEHAARRRLLRAALELFMKKGYAATSVREIVDAAGLTKPVLYYYFGSKEGIYFELMREPFERLGDILDQATRQEGGFCEKIIRIFDLIFALFTERIGEARLMYSIYYGPPQGAPFIDFEAYHRKIREVILHLIKEGVARGEVNAANDRECLDWMWVLIGALNVILEEQLCQAPPTMNGEGLSRIVSLVIRGMGGMNHEKRDCPDDHA</sequence>